<dbReference type="Pfam" id="PF07992">
    <property type="entry name" value="Pyr_redox_2"/>
    <property type="match status" value="1"/>
</dbReference>
<feature type="binding site" evidence="8">
    <location>
        <begin position="151"/>
        <end position="154"/>
    </location>
    <ligand>
        <name>NADP(+)</name>
        <dbReference type="ChEBI" id="CHEBI:58349"/>
    </ligand>
</feature>
<comment type="cofactor">
    <cofactor evidence="1 7">
        <name>FAD</name>
        <dbReference type="ChEBI" id="CHEBI:57692"/>
    </cofactor>
</comment>
<evidence type="ECO:0000256" key="7">
    <source>
        <dbReference type="PIRSR" id="PIRSR000362-1"/>
    </source>
</evidence>
<feature type="binding site" evidence="7">
    <location>
        <position position="36"/>
    </location>
    <ligand>
        <name>FAD</name>
        <dbReference type="ChEBI" id="CHEBI:57692"/>
    </ligand>
</feature>
<keyword evidence="4 7" id="KW-0274">FAD</keyword>
<keyword evidence="11" id="KW-1185">Reference proteome</keyword>
<evidence type="ECO:0000256" key="1">
    <source>
        <dbReference type="ARBA" id="ARBA00001974"/>
    </source>
</evidence>
<feature type="domain" description="FAD/NAD(P)-binding" evidence="9">
    <location>
        <begin position="8"/>
        <end position="170"/>
    </location>
</feature>
<dbReference type="PIRSF" id="PIRSF000362">
    <property type="entry name" value="FNR"/>
    <property type="match status" value="1"/>
</dbReference>
<comment type="caution">
    <text evidence="10">The sequence shown here is derived from an EMBL/GenBank/DDBJ whole genome shotgun (WGS) entry which is preliminary data.</text>
</comment>
<evidence type="ECO:0000256" key="8">
    <source>
        <dbReference type="PIRSR" id="PIRSR000362-2"/>
    </source>
</evidence>
<feature type="binding site" evidence="8">
    <location>
        <position position="207"/>
    </location>
    <ligand>
        <name>NADP(+)</name>
        <dbReference type="ChEBI" id="CHEBI:58349"/>
    </ligand>
</feature>
<evidence type="ECO:0000256" key="3">
    <source>
        <dbReference type="ARBA" id="ARBA00022630"/>
    </source>
</evidence>
<dbReference type="AlphaFoldDB" id="A0A9W6MU24"/>
<evidence type="ECO:0000256" key="4">
    <source>
        <dbReference type="ARBA" id="ARBA00022827"/>
    </source>
</evidence>
<dbReference type="GO" id="GO:0016491">
    <property type="term" value="F:oxidoreductase activity"/>
    <property type="evidence" value="ECO:0007669"/>
    <property type="project" value="UniProtKB-KW"/>
</dbReference>
<keyword evidence="3" id="KW-0285">Flavoprotein</keyword>
<protein>
    <submittedName>
        <fullName evidence="10">NADP oxidoreductase</fullName>
    </submittedName>
</protein>
<dbReference type="PRINTS" id="PR00419">
    <property type="entry name" value="ADXRDTASE"/>
</dbReference>
<dbReference type="RefSeq" id="WP_271166647.1">
    <property type="nucleotide sequence ID" value="NZ_BSFI01000001.1"/>
</dbReference>
<dbReference type="InterPro" id="IPR055275">
    <property type="entry name" value="Ferredox_Rdtase"/>
</dbReference>
<dbReference type="Proteomes" id="UP001143372">
    <property type="component" value="Unassembled WGS sequence"/>
</dbReference>
<feature type="binding site" evidence="7">
    <location>
        <position position="44"/>
    </location>
    <ligand>
        <name>FAD</name>
        <dbReference type="ChEBI" id="CHEBI:57692"/>
    </ligand>
</feature>
<keyword evidence="5 8" id="KW-0521">NADP</keyword>
<evidence type="ECO:0000256" key="2">
    <source>
        <dbReference type="ARBA" id="ARBA00008312"/>
    </source>
</evidence>
<reference evidence="10" key="1">
    <citation type="journal article" date="2014" name="Int. J. Syst. Evol. Microbiol.">
        <title>Complete genome sequence of Corynebacterium casei LMG S-19264T (=DSM 44701T), isolated from a smear-ripened cheese.</title>
        <authorList>
            <consortium name="US DOE Joint Genome Institute (JGI-PGF)"/>
            <person name="Walter F."/>
            <person name="Albersmeier A."/>
            <person name="Kalinowski J."/>
            <person name="Ruckert C."/>
        </authorList>
    </citation>
    <scope>NUCLEOTIDE SEQUENCE</scope>
    <source>
        <strain evidence="10">VKM B-2347</strain>
    </source>
</reference>
<evidence type="ECO:0000313" key="11">
    <source>
        <dbReference type="Proteomes" id="UP001143372"/>
    </source>
</evidence>
<dbReference type="EMBL" id="BSFI01000001">
    <property type="protein sequence ID" value="GLK66371.1"/>
    <property type="molecule type" value="Genomic_DNA"/>
</dbReference>
<evidence type="ECO:0000313" key="10">
    <source>
        <dbReference type="EMBL" id="GLK66371.1"/>
    </source>
</evidence>
<proteinExistence type="inferred from homology"/>
<feature type="binding site" evidence="7">
    <location>
        <position position="360"/>
    </location>
    <ligand>
        <name>FAD</name>
        <dbReference type="ChEBI" id="CHEBI:57692"/>
    </ligand>
</feature>
<feature type="binding site" evidence="8">
    <location>
        <begin position="195"/>
        <end position="196"/>
    </location>
    <ligand>
        <name>NADP(+)</name>
        <dbReference type="ChEBI" id="CHEBI:58349"/>
    </ligand>
</feature>
<dbReference type="Gene3D" id="3.40.50.720">
    <property type="entry name" value="NAD(P)-binding Rossmann-like Domain"/>
    <property type="match status" value="1"/>
</dbReference>
<feature type="binding site" evidence="8">
    <location>
        <position position="367"/>
    </location>
    <ligand>
        <name>NADP(+)</name>
        <dbReference type="ChEBI" id="CHEBI:58349"/>
    </ligand>
</feature>
<feature type="binding site" evidence="7">
    <location>
        <position position="80"/>
    </location>
    <ligand>
        <name>FAD</name>
        <dbReference type="ChEBI" id="CHEBI:57692"/>
    </ligand>
</feature>
<evidence type="ECO:0000256" key="5">
    <source>
        <dbReference type="ARBA" id="ARBA00022857"/>
    </source>
</evidence>
<feature type="binding site" evidence="7">
    <location>
        <position position="17"/>
    </location>
    <ligand>
        <name>FAD</name>
        <dbReference type="ChEBI" id="CHEBI:57692"/>
    </ligand>
</feature>
<dbReference type="PANTHER" id="PTHR48467">
    <property type="entry name" value="GLUTAMATE SYNTHASE 1 [NADH], CHLOROPLASTIC-LIKE"/>
    <property type="match status" value="1"/>
</dbReference>
<reference evidence="10" key="2">
    <citation type="submission" date="2023-01" db="EMBL/GenBank/DDBJ databases">
        <authorList>
            <person name="Sun Q."/>
            <person name="Evtushenko L."/>
        </authorList>
    </citation>
    <scope>NUCLEOTIDE SEQUENCE</scope>
    <source>
        <strain evidence="10">VKM B-2347</strain>
    </source>
</reference>
<name>A0A9W6MU24_9HYPH</name>
<dbReference type="PANTHER" id="PTHR48467:SF1">
    <property type="entry name" value="GLUTAMATE SYNTHASE 1 [NADH], CHLOROPLASTIC-LIKE"/>
    <property type="match status" value="1"/>
</dbReference>
<accession>A0A9W6MU24</accession>
<evidence type="ECO:0000259" key="9">
    <source>
        <dbReference type="Pfam" id="PF07992"/>
    </source>
</evidence>
<feature type="binding site" evidence="7">
    <location>
        <begin position="367"/>
        <end position="369"/>
    </location>
    <ligand>
        <name>FAD</name>
        <dbReference type="ChEBI" id="CHEBI:57692"/>
    </ligand>
</feature>
<gene>
    <name evidence="10" type="ORF">GCM10008179_00090</name>
</gene>
<dbReference type="SUPFAM" id="SSF51971">
    <property type="entry name" value="Nucleotide-binding domain"/>
    <property type="match status" value="2"/>
</dbReference>
<comment type="similarity">
    <text evidence="2">Belongs to the ferredoxin--NADP reductase type 1 family.</text>
</comment>
<organism evidence="10 11">
    <name type="scientific">Hansschlegelia plantiphila</name>
    <dbReference type="NCBI Taxonomy" id="374655"/>
    <lineage>
        <taxon>Bacteria</taxon>
        <taxon>Pseudomonadati</taxon>
        <taxon>Pseudomonadota</taxon>
        <taxon>Alphaproteobacteria</taxon>
        <taxon>Hyphomicrobiales</taxon>
        <taxon>Methylopilaceae</taxon>
        <taxon>Hansschlegelia</taxon>
    </lineage>
</organism>
<dbReference type="InterPro" id="IPR021163">
    <property type="entry name" value="Ferredox_Rdtase_adrenod"/>
</dbReference>
<dbReference type="InterPro" id="IPR023753">
    <property type="entry name" value="FAD/NAD-binding_dom"/>
</dbReference>
<sequence>MTATSARKVAVIGSGPSGFYASEALLEAGAEVDLIERLPTPFGLVRFGVAPDHPKLKSVCQNFTQIAGHERFAFFGNVTLGRDVTVDELRGFYDAVVIASGSSTDRKLGVPGEDLRGSWSATEFVSWYNGHPDFRGRTFDLSCDAAVILGHGNVAIDVCRILSKSVDELRQTDICAHALEALAESRIRDVHLVGRRGPAQAKWTAKELREIGMLSEADVVLGESDLALGATCEAELADLRGVAAAQSFKILRTFEGRQRERAKAIHLHFNLSPRAIEGAGHVERAVFDRCSLSGGAFSQVAEPTGETVSLTAGAVFRSVGYKGVATDGVPFDGRSGTIPHQRGRVMDGAAPAPGLYVAGWIKRGPSGVIGVNRACSLETVESMLADFADRPSQAPGRAALRSSLAARGVRPVDFTSWSRIDAAEVAAGAALGKPREKFTSVDTMLATAFGGVETVSQPCCA</sequence>
<keyword evidence="6" id="KW-0560">Oxidoreductase</keyword>
<dbReference type="InterPro" id="IPR036188">
    <property type="entry name" value="FAD/NAD-bd_sf"/>
</dbReference>
<dbReference type="Gene3D" id="3.50.50.60">
    <property type="entry name" value="FAD/NAD(P)-binding domain"/>
    <property type="match status" value="1"/>
</dbReference>
<evidence type="ECO:0000256" key="6">
    <source>
        <dbReference type="ARBA" id="ARBA00023002"/>
    </source>
</evidence>